<dbReference type="SUPFAM" id="SSF55785">
    <property type="entry name" value="PYP-like sensor domain (PAS domain)"/>
    <property type="match status" value="1"/>
</dbReference>
<dbReference type="InterPro" id="IPR013656">
    <property type="entry name" value="PAS_4"/>
</dbReference>
<proteinExistence type="predicted"/>
<dbReference type="Gene3D" id="6.10.250.3200">
    <property type="match status" value="1"/>
</dbReference>
<evidence type="ECO:0000256" key="2">
    <source>
        <dbReference type="PROSITE-ProRule" id="PRU00284"/>
    </source>
</evidence>
<feature type="domain" description="PAS" evidence="4">
    <location>
        <begin position="31"/>
        <end position="70"/>
    </location>
</feature>
<dbReference type="PANTHER" id="PTHR32089">
    <property type="entry name" value="METHYL-ACCEPTING CHEMOTAXIS PROTEIN MCPB"/>
    <property type="match status" value="1"/>
</dbReference>
<dbReference type="Gene3D" id="3.30.450.20">
    <property type="entry name" value="PAS domain"/>
    <property type="match status" value="1"/>
</dbReference>
<evidence type="ECO:0000313" key="6">
    <source>
        <dbReference type="EMBL" id="MFC4102522.1"/>
    </source>
</evidence>
<dbReference type="InterPro" id="IPR000014">
    <property type="entry name" value="PAS"/>
</dbReference>
<accession>A0ABV8K8Z7</accession>
<dbReference type="SMART" id="SM00086">
    <property type="entry name" value="PAC"/>
    <property type="match status" value="1"/>
</dbReference>
<reference evidence="7" key="1">
    <citation type="journal article" date="2019" name="Int. J. Syst. Evol. Microbiol.">
        <title>The Global Catalogue of Microorganisms (GCM) 10K type strain sequencing project: providing services to taxonomists for standard genome sequencing and annotation.</title>
        <authorList>
            <consortium name="The Broad Institute Genomics Platform"/>
            <consortium name="The Broad Institute Genome Sequencing Center for Infectious Disease"/>
            <person name="Wu L."/>
            <person name="Ma J."/>
        </authorList>
    </citation>
    <scope>NUCLEOTIDE SEQUENCE [LARGE SCALE GENOMIC DNA]</scope>
    <source>
        <strain evidence="7">IBRC-M 10987</strain>
    </source>
</reference>
<gene>
    <name evidence="6" type="ORF">ACFOZ8_23155</name>
</gene>
<dbReference type="Pfam" id="PF08448">
    <property type="entry name" value="PAS_4"/>
    <property type="match status" value="1"/>
</dbReference>
<dbReference type="Pfam" id="PF00015">
    <property type="entry name" value="MCPsignal"/>
    <property type="match status" value="1"/>
</dbReference>
<dbReference type="Proteomes" id="UP001595715">
    <property type="component" value="Unassembled WGS sequence"/>
</dbReference>
<keyword evidence="7" id="KW-1185">Reference proteome</keyword>
<name>A0ABV8K8Z7_9BACL</name>
<dbReference type="InterPro" id="IPR004089">
    <property type="entry name" value="MCPsignal_dom"/>
</dbReference>
<dbReference type="PROSITE" id="PS50111">
    <property type="entry name" value="CHEMOTAXIS_TRANSDUC_2"/>
    <property type="match status" value="1"/>
</dbReference>
<dbReference type="PANTHER" id="PTHR32089:SF112">
    <property type="entry name" value="LYSOZYME-LIKE PROTEIN-RELATED"/>
    <property type="match status" value="1"/>
</dbReference>
<dbReference type="InterPro" id="IPR035965">
    <property type="entry name" value="PAS-like_dom_sf"/>
</dbReference>
<keyword evidence="1 2" id="KW-0807">Transducer</keyword>
<dbReference type="SMART" id="SM00283">
    <property type="entry name" value="MA"/>
    <property type="match status" value="1"/>
</dbReference>
<feature type="domain" description="PAC" evidence="5">
    <location>
        <begin position="88"/>
        <end position="142"/>
    </location>
</feature>
<evidence type="ECO:0000313" key="7">
    <source>
        <dbReference type="Proteomes" id="UP001595715"/>
    </source>
</evidence>
<dbReference type="NCBIfam" id="TIGR00229">
    <property type="entry name" value="sensory_box"/>
    <property type="match status" value="1"/>
</dbReference>
<organism evidence="6 7">
    <name type="scientific">Paenibacillus xanthanilyticus</name>
    <dbReference type="NCBI Taxonomy" id="1783531"/>
    <lineage>
        <taxon>Bacteria</taxon>
        <taxon>Bacillati</taxon>
        <taxon>Bacillota</taxon>
        <taxon>Bacilli</taxon>
        <taxon>Bacillales</taxon>
        <taxon>Paenibacillaceae</taxon>
        <taxon>Paenibacillus</taxon>
    </lineage>
</organism>
<dbReference type="SUPFAM" id="SSF58104">
    <property type="entry name" value="Methyl-accepting chemotaxis protein (MCP) signaling domain"/>
    <property type="match status" value="1"/>
</dbReference>
<protein>
    <submittedName>
        <fullName evidence="6">Methyl-accepting chemotaxis protein</fullName>
    </submittedName>
</protein>
<comment type="caution">
    <text evidence="6">The sequence shown here is derived from an EMBL/GenBank/DDBJ whole genome shotgun (WGS) entry which is preliminary data.</text>
</comment>
<evidence type="ECO:0000259" key="3">
    <source>
        <dbReference type="PROSITE" id="PS50111"/>
    </source>
</evidence>
<dbReference type="PROSITE" id="PS50112">
    <property type="entry name" value="PAS"/>
    <property type="match status" value="1"/>
</dbReference>
<dbReference type="InterPro" id="IPR001610">
    <property type="entry name" value="PAC"/>
</dbReference>
<dbReference type="PROSITE" id="PS50113">
    <property type="entry name" value="PAC"/>
    <property type="match status" value="1"/>
</dbReference>
<feature type="domain" description="Methyl-accepting transducer" evidence="3">
    <location>
        <begin position="115"/>
        <end position="309"/>
    </location>
</feature>
<sequence>MLGLIHPKPHVSTQVFDLGAAMAAVEHTLAMIEFDHQGNVLWANANFARAMGYSPSELPGMKHRQFCTPEYANSPAYGKLWQELNSGRSFQEKVMRVAKDGRVLWFEATYSPVFDESGRVQGIIKVATDITAREEAAVEVIGRLQAMAESLLTRAEGGIASSQAIEAAINGLVADMDENIKVLSTLEQNAGVARELMATIREVASQTNLLSLNAAIEAAHAGEHGLGFGVVAAEVRKLAKQAEESTRKVRTHLAGITEQTEKIASRAKRSQSAITGSQQRIRQAVDEFSDIGLAARELERQARKVAEIL</sequence>
<dbReference type="CDD" id="cd00130">
    <property type="entry name" value="PAS"/>
    <property type="match status" value="1"/>
</dbReference>
<evidence type="ECO:0000259" key="4">
    <source>
        <dbReference type="PROSITE" id="PS50112"/>
    </source>
</evidence>
<dbReference type="InterPro" id="IPR000700">
    <property type="entry name" value="PAS-assoc_C"/>
</dbReference>
<dbReference type="EMBL" id="JBHSAM010000034">
    <property type="protein sequence ID" value="MFC4102522.1"/>
    <property type="molecule type" value="Genomic_DNA"/>
</dbReference>
<dbReference type="RefSeq" id="WP_377721145.1">
    <property type="nucleotide sequence ID" value="NZ_JBHSAM010000034.1"/>
</dbReference>
<evidence type="ECO:0000259" key="5">
    <source>
        <dbReference type="PROSITE" id="PS50113"/>
    </source>
</evidence>
<evidence type="ECO:0000256" key="1">
    <source>
        <dbReference type="ARBA" id="ARBA00023224"/>
    </source>
</evidence>